<feature type="domain" description="TonB-dependent receptor plug" evidence="15">
    <location>
        <begin position="57"/>
        <end position="162"/>
    </location>
</feature>
<evidence type="ECO:0000256" key="6">
    <source>
        <dbReference type="ARBA" id="ARBA00023065"/>
    </source>
</evidence>
<evidence type="ECO:0000256" key="13">
    <source>
        <dbReference type="SAM" id="SignalP"/>
    </source>
</evidence>
<keyword evidence="10 11" id="KW-0998">Cell outer membrane</keyword>
<dbReference type="InterPro" id="IPR037066">
    <property type="entry name" value="Plug_dom_sf"/>
</dbReference>
<evidence type="ECO:0000256" key="3">
    <source>
        <dbReference type="ARBA" id="ARBA00022452"/>
    </source>
</evidence>
<feature type="domain" description="TonB-dependent receptor-like beta-barrel" evidence="14">
    <location>
        <begin position="235"/>
        <end position="603"/>
    </location>
</feature>
<dbReference type="Pfam" id="PF07715">
    <property type="entry name" value="Plug"/>
    <property type="match status" value="1"/>
</dbReference>
<keyword evidence="3 11" id="KW-1134">Transmembrane beta strand</keyword>
<dbReference type="PANTHER" id="PTHR30069">
    <property type="entry name" value="TONB-DEPENDENT OUTER MEMBRANE RECEPTOR"/>
    <property type="match status" value="1"/>
</dbReference>
<proteinExistence type="inferred from homology"/>
<dbReference type="InterPro" id="IPR012910">
    <property type="entry name" value="Plug_dom"/>
</dbReference>
<keyword evidence="9 11" id="KW-0472">Membrane</keyword>
<dbReference type="InterPro" id="IPR039426">
    <property type="entry name" value="TonB-dep_rcpt-like"/>
</dbReference>
<evidence type="ECO:0000256" key="7">
    <source>
        <dbReference type="ARBA" id="ARBA00023077"/>
    </source>
</evidence>
<accession>A0ABW0SN60</accession>
<evidence type="ECO:0000313" key="16">
    <source>
        <dbReference type="EMBL" id="MFC5570558.1"/>
    </source>
</evidence>
<organism evidence="16 17">
    <name type="scientific">Lysobacter yangpyeongensis</name>
    <dbReference type="NCBI Taxonomy" id="346182"/>
    <lineage>
        <taxon>Bacteria</taxon>
        <taxon>Pseudomonadati</taxon>
        <taxon>Pseudomonadota</taxon>
        <taxon>Gammaproteobacteria</taxon>
        <taxon>Lysobacterales</taxon>
        <taxon>Lysobacteraceae</taxon>
        <taxon>Lysobacter</taxon>
    </lineage>
</organism>
<feature type="signal peptide" evidence="13">
    <location>
        <begin position="1"/>
        <end position="32"/>
    </location>
</feature>
<evidence type="ECO:0000256" key="10">
    <source>
        <dbReference type="ARBA" id="ARBA00023237"/>
    </source>
</evidence>
<dbReference type="Proteomes" id="UP001596036">
    <property type="component" value="Unassembled WGS sequence"/>
</dbReference>
<gene>
    <name evidence="16" type="primary">btuB</name>
    <name evidence="16" type="ORF">ACFPN1_10855</name>
</gene>
<dbReference type="InterPro" id="IPR036942">
    <property type="entry name" value="Beta-barrel_TonB_sf"/>
</dbReference>
<evidence type="ECO:0000256" key="4">
    <source>
        <dbReference type="ARBA" id="ARBA00022692"/>
    </source>
</evidence>
<evidence type="ECO:0000256" key="1">
    <source>
        <dbReference type="ARBA" id="ARBA00004571"/>
    </source>
</evidence>
<dbReference type="NCBIfam" id="TIGR01779">
    <property type="entry name" value="TonB-B12"/>
    <property type="match status" value="1"/>
</dbReference>
<sequence>MQSPDFRSFRRSPLAAGLLCALVAGASMPALAADGSVQATDVDDVIVTASRTAQTQDATLASVSVITREEIDRLQPASLPDLLRGQAGLSISNNGGMGKESSLFLRGTESDHTIVLVDGIKIGSATAGKAALQDIPVDQIERIEIVRGPYSSLYGSEALGGVIQIFTRRPRGAFSPNFSIAVGSHDTARLAAGVGGRGANGWYSVNAAHERTEGIDSCRGAGFPVFAGCFTVEPDKDAYRNTSLSAQGGYTFNEQWEAEARILRAEGRNEYDGDFQNRSSVVEQVAHARVRYRPVKALTLTFDAGASADLSDDFKDANAVGYFDTHRRQGALQADIATGAGLFTVGFDWMRDRVDSDAGYPVTQRVDRAAFGQWQQTFGAQSLQLNVRRDDDDQFGGKTTGAALWGWDLTDTLRFTASYGTAYKAPSFNELYFPFFGNPDLDPETSRSAELGLRGQHAWGSWSVNAFQTRVDDLIGYDPTPRPGLPFGGAANIDRARIRGVELGGETTLAGWNLHGTATWLDPRDDAGADIDNVLPRRARRSARLDADRRFGAFNVGASVSAQGPRYDDPANLRRMGGYATTDLRIGYALTPAWTVQVNADNVFDKRYETAAFYNQPGRTWLLSVRYRPVE</sequence>
<keyword evidence="5 13" id="KW-0732">Signal</keyword>
<dbReference type="CDD" id="cd01347">
    <property type="entry name" value="ligand_gated_channel"/>
    <property type="match status" value="1"/>
</dbReference>
<evidence type="ECO:0000256" key="5">
    <source>
        <dbReference type="ARBA" id="ARBA00022729"/>
    </source>
</evidence>
<evidence type="ECO:0000259" key="14">
    <source>
        <dbReference type="Pfam" id="PF00593"/>
    </source>
</evidence>
<evidence type="ECO:0000256" key="8">
    <source>
        <dbReference type="ARBA" id="ARBA00023114"/>
    </source>
</evidence>
<reference evidence="17" key="1">
    <citation type="journal article" date="2019" name="Int. J. Syst. Evol. Microbiol.">
        <title>The Global Catalogue of Microorganisms (GCM) 10K type strain sequencing project: providing services to taxonomists for standard genome sequencing and annotation.</title>
        <authorList>
            <consortium name="The Broad Institute Genomics Platform"/>
            <consortium name="The Broad Institute Genome Sequencing Center for Infectious Disease"/>
            <person name="Wu L."/>
            <person name="Ma J."/>
        </authorList>
    </citation>
    <scope>NUCLEOTIDE SEQUENCE [LARGE SCALE GENOMIC DNA]</scope>
    <source>
        <strain evidence="17">KACC 11407</strain>
    </source>
</reference>
<dbReference type="Gene3D" id="2.170.130.10">
    <property type="entry name" value="TonB-dependent receptor, plug domain"/>
    <property type="match status" value="1"/>
</dbReference>
<keyword evidence="8" id="KW-0626">Porin</keyword>
<dbReference type="PROSITE" id="PS52016">
    <property type="entry name" value="TONB_DEPENDENT_REC_3"/>
    <property type="match status" value="1"/>
</dbReference>
<dbReference type="InterPro" id="IPR000531">
    <property type="entry name" value="Beta-barrel_TonB"/>
</dbReference>
<dbReference type="PANTHER" id="PTHR30069:SF53">
    <property type="entry name" value="COLICIN I RECEPTOR-RELATED"/>
    <property type="match status" value="1"/>
</dbReference>
<comment type="caution">
    <text evidence="16">The sequence shown here is derived from an EMBL/GenBank/DDBJ whole genome shotgun (WGS) entry which is preliminary data.</text>
</comment>
<evidence type="ECO:0000256" key="12">
    <source>
        <dbReference type="RuleBase" id="RU003357"/>
    </source>
</evidence>
<dbReference type="Pfam" id="PF00593">
    <property type="entry name" value="TonB_dep_Rec_b-barrel"/>
    <property type="match status" value="1"/>
</dbReference>
<feature type="chain" id="PRO_5045063251" evidence="13">
    <location>
        <begin position="33"/>
        <end position="631"/>
    </location>
</feature>
<dbReference type="SUPFAM" id="SSF56935">
    <property type="entry name" value="Porins"/>
    <property type="match status" value="1"/>
</dbReference>
<dbReference type="EMBL" id="JBHSNM010000003">
    <property type="protein sequence ID" value="MFC5570558.1"/>
    <property type="molecule type" value="Genomic_DNA"/>
</dbReference>
<evidence type="ECO:0000256" key="11">
    <source>
        <dbReference type="PROSITE-ProRule" id="PRU01360"/>
    </source>
</evidence>
<comment type="similarity">
    <text evidence="11 12">Belongs to the TonB-dependent receptor family.</text>
</comment>
<keyword evidence="7 12" id="KW-0798">TonB box</keyword>
<evidence type="ECO:0000259" key="15">
    <source>
        <dbReference type="Pfam" id="PF07715"/>
    </source>
</evidence>
<comment type="subcellular location">
    <subcellularLocation>
        <location evidence="1 11">Cell outer membrane</location>
        <topology evidence="1 11">Multi-pass membrane protein</topology>
    </subcellularLocation>
</comment>
<keyword evidence="2 11" id="KW-0813">Transport</keyword>
<evidence type="ECO:0000256" key="2">
    <source>
        <dbReference type="ARBA" id="ARBA00022448"/>
    </source>
</evidence>
<keyword evidence="4 11" id="KW-0812">Transmembrane</keyword>
<dbReference type="InterPro" id="IPR010101">
    <property type="entry name" value="B12_transptr_BtuB"/>
</dbReference>
<dbReference type="Gene3D" id="2.40.170.20">
    <property type="entry name" value="TonB-dependent receptor, beta-barrel domain"/>
    <property type="match status" value="1"/>
</dbReference>
<name>A0ABW0SN60_9GAMM</name>
<keyword evidence="17" id="KW-1185">Reference proteome</keyword>
<evidence type="ECO:0000313" key="17">
    <source>
        <dbReference type="Proteomes" id="UP001596036"/>
    </source>
</evidence>
<evidence type="ECO:0000256" key="9">
    <source>
        <dbReference type="ARBA" id="ARBA00023136"/>
    </source>
</evidence>
<protein>
    <submittedName>
        <fullName evidence="16">TonB-dependent vitamin B12 receptor</fullName>
    </submittedName>
</protein>
<keyword evidence="6" id="KW-0406">Ion transport</keyword>
<keyword evidence="16" id="KW-0675">Receptor</keyword>
<dbReference type="RefSeq" id="WP_386754987.1">
    <property type="nucleotide sequence ID" value="NZ_JBHSNM010000003.1"/>
</dbReference>